<evidence type="ECO:0000313" key="4">
    <source>
        <dbReference type="Proteomes" id="UP001189756"/>
    </source>
</evidence>
<name>A0AAD2F3A2_9RALS</name>
<dbReference type="EMBL" id="CATZAZ010000002">
    <property type="protein sequence ID" value="CAJ0788110.1"/>
    <property type="molecule type" value="Genomic_DNA"/>
</dbReference>
<feature type="domain" description="AAA+ ATPase" evidence="1">
    <location>
        <begin position="208"/>
        <end position="396"/>
    </location>
</feature>
<organism evidence="2 4">
    <name type="scientific">Ralstonia thomasii</name>
    <dbReference type="NCBI Taxonomy" id="3058596"/>
    <lineage>
        <taxon>Bacteria</taxon>
        <taxon>Pseudomonadati</taxon>
        <taxon>Pseudomonadota</taxon>
        <taxon>Betaproteobacteria</taxon>
        <taxon>Burkholderiales</taxon>
        <taxon>Burkholderiaceae</taxon>
        <taxon>Ralstonia</taxon>
    </lineage>
</organism>
<evidence type="ECO:0000313" key="3">
    <source>
        <dbReference type="EMBL" id="CAJ0789371.1"/>
    </source>
</evidence>
<dbReference type="Gene3D" id="3.40.50.300">
    <property type="entry name" value="P-loop containing nucleotide triphosphate hydrolases"/>
    <property type="match status" value="1"/>
</dbReference>
<dbReference type="Proteomes" id="UP001189756">
    <property type="component" value="Unassembled WGS sequence"/>
</dbReference>
<dbReference type="InterPro" id="IPR003593">
    <property type="entry name" value="AAA+_ATPase"/>
</dbReference>
<reference evidence="2 5" key="1">
    <citation type="submission" date="2023-07" db="EMBL/GenBank/DDBJ databases">
        <authorList>
            <person name="Peeters C."/>
        </authorList>
    </citation>
    <scope>NUCLEOTIDE SEQUENCE</scope>
    <source>
        <strain evidence="3 5">LMG 18095</strain>
        <strain evidence="2">R-77560</strain>
    </source>
</reference>
<dbReference type="AlphaFoldDB" id="A0AAD2F3A2"/>
<protein>
    <recommendedName>
        <fullName evidence="1">AAA+ ATPase domain-containing protein</fullName>
    </recommendedName>
</protein>
<evidence type="ECO:0000313" key="2">
    <source>
        <dbReference type="EMBL" id="CAJ0788110.1"/>
    </source>
</evidence>
<dbReference type="SMART" id="SM00382">
    <property type="entry name" value="AAA"/>
    <property type="match status" value="1"/>
</dbReference>
<dbReference type="EMBL" id="CATZAR010000003">
    <property type="protein sequence ID" value="CAJ0789371.1"/>
    <property type="molecule type" value="Genomic_DNA"/>
</dbReference>
<gene>
    <name evidence="3" type="ORF">LMG18095_01875</name>
    <name evidence="2" type="ORF">R77560_01673</name>
</gene>
<comment type="caution">
    <text evidence="2">The sequence shown here is derived from an EMBL/GenBank/DDBJ whole genome shotgun (WGS) entry which is preliminary data.</text>
</comment>
<accession>A0AAD2F3A2</accession>
<keyword evidence="5" id="KW-1185">Reference proteome</keyword>
<dbReference type="InterPro" id="IPR027417">
    <property type="entry name" value="P-loop_NTPase"/>
</dbReference>
<dbReference type="Proteomes" id="UP001189773">
    <property type="component" value="Unassembled WGS sequence"/>
</dbReference>
<proteinExistence type="predicted"/>
<evidence type="ECO:0000259" key="1">
    <source>
        <dbReference type="SMART" id="SM00382"/>
    </source>
</evidence>
<sequence>MRDLHIWARTSYSLSQMVMKMIGDQKIEHTEFGHAQHAPRSLEAVPSPTGLDAARREPAAPWHILPRTVAETGLDISLLLGLLMKVAYLHRSATLVMLMDTIKLPAMVINEVAAYAVRERMLEVAHRGANDLDVRFHLTDAGYVRAAEFTARCSYVGAAPVTLEAYVESVQRHSIQFASLSKTDVTAAFSTFVMPPDLLDDVGVALNTSRALMLYGPAGGGKTYLAQHLGMLLPGTVPVPYAITIAGEIIQIFDPLVHVAQEDEDGPVARRPLDRRWQMCHRPAVLSGGELTLEMLELRYDGTTGFYQAPPHMKANCGIYIVDDLGRQQVGVSELLNRWIVPLDRRVDMFSLRNGVRFSVPFDVWPVFSTNLEPAQLGDDAFLRRLGSKLYVGPLSVADYREVYLRAAQDLGLQNADAAFDYLREALHEVSGKPLLACIPRDLLRLVASAVQYHGGPSEVTAEALRRAWDIYFCSHTDFKATDSMSAGMGWRQDKQAHT</sequence>
<dbReference type="SUPFAM" id="SSF52540">
    <property type="entry name" value="P-loop containing nucleoside triphosphate hydrolases"/>
    <property type="match status" value="1"/>
</dbReference>
<evidence type="ECO:0000313" key="5">
    <source>
        <dbReference type="Proteomes" id="UP001189773"/>
    </source>
</evidence>